<name>A0A8J4VLA6_9ROSI</name>
<proteinExistence type="predicted"/>
<dbReference type="OrthoDB" id="1833431at2759"/>
<evidence type="ECO:0000313" key="2">
    <source>
        <dbReference type="EMBL" id="KAF3953819.1"/>
    </source>
</evidence>
<accession>A0A8J4VLA6</accession>
<dbReference type="AlphaFoldDB" id="A0A8J4VLA6"/>
<evidence type="ECO:0000313" key="3">
    <source>
        <dbReference type="Proteomes" id="UP000737018"/>
    </source>
</evidence>
<feature type="region of interest" description="Disordered" evidence="1">
    <location>
        <begin position="81"/>
        <end position="109"/>
    </location>
</feature>
<gene>
    <name evidence="2" type="ORF">CMV_020767</name>
</gene>
<comment type="caution">
    <text evidence="2">The sequence shown here is derived from an EMBL/GenBank/DDBJ whole genome shotgun (WGS) entry which is preliminary data.</text>
</comment>
<protein>
    <submittedName>
        <fullName evidence="2">Uncharacterized protein</fullName>
    </submittedName>
</protein>
<dbReference type="EMBL" id="JRKL02003923">
    <property type="protein sequence ID" value="KAF3953819.1"/>
    <property type="molecule type" value="Genomic_DNA"/>
</dbReference>
<reference evidence="2" key="1">
    <citation type="submission" date="2020-03" db="EMBL/GenBank/DDBJ databases">
        <title>Castanea mollissima Vanexum genome sequencing.</title>
        <authorList>
            <person name="Staton M."/>
        </authorList>
    </citation>
    <scope>NUCLEOTIDE SEQUENCE</scope>
    <source>
        <tissue evidence="2">Leaf</tissue>
    </source>
</reference>
<sequence>MRDLFLKTNLDSLASILQVLQQGSTESKIASARVLETIANDAESKLIIAEKENLIGGITQTNISRKRIICNRSRTVMLDPNLNAETSEIETGPEGSESIECSDRARGDDTVERVLLVP</sequence>
<organism evidence="2 3">
    <name type="scientific">Castanea mollissima</name>
    <name type="common">Chinese chestnut</name>
    <dbReference type="NCBI Taxonomy" id="60419"/>
    <lineage>
        <taxon>Eukaryota</taxon>
        <taxon>Viridiplantae</taxon>
        <taxon>Streptophyta</taxon>
        <taxon>Embryophyta</taxon>
        <taxon>Tracheophyta</taxon>
        <taxon>Spermatophyta</taxon>
        <taxon>Magnoliopsida</taxon>
        <taxon>eudicotyledons</taxon>
        <taxon>Gunneridae</taxon>
        <taxon>Pentapetalae</taxon>
        <taxon>rosids</taxon>
        <taxon>fabids</taxon>
        <taxon>Fagales</taxon>
        <taxon>Fagaceae</taxon>
        <taxon>Castanea</taxon>
    </lineage>
</organism>
<evidence type="ECO:0000256" key="1">
    <source>
        <dbReference type="SAM" id="MobiDB-lite"/>
    </source>
</evidence>
<dbReference type="Proteomes" id="UP000737018">
    <property type="component" value="Unassembled WGS sequence"/>
</dbReference>
<keyword evidence="3" id="KW-1185">Reference proteome</keyword>